<protein>
    <submittedName>
        <fullName evidence="7">3-hydroxyisobutyrate dehydrogenase</fullName>
    </submittedName>
    <submittedName>
        <fullName evidence="8">NAD(P)-dependent oxidoreductase</fullName>
    </submittedName>
</protein>
<dbReference type="Gene3D" id="3.40.50.720">
    <property type="entry name" value="NAD(P)-binding Rossmann-like Domain"/>
    <property type="match status" value="1"/>
</dbReference>
<dbReference type="InterPro" id="IPR036291">
    <property type="entry name" value="NAD(P)-bd_dom_sf"/>
</dbReference>
<accession>A0A0U1PTC4</accession>
<evidence type="ECO:0000256" key="2">
    <source>
        <dbReference type="ARBA" id="ARBA00023002"/>
    </source>
</evidence>
<dbReference type="GO" id="GO:0051287">
    <property type="term" value="F:NAD binding"/>
    <property type="evidence" value="ECO:0007669"/>
    <property type="project" value="InterPro"/>
</dbReference>
<evidence type="ECO:0000256" key="1">
    <source>
        <dbReference type="ARBA" id="ARBA00009080"/>
    </source>
</evidence>
<comment type="similarity">
    <text evidence="1">Belongs to the HIBADH-related family.</text>
</comment>
<dbReference type="InterPro" id="IPR029154">
    <property type="entry name" value="HIBADH-like_NADP-bd"/>
</dbReference>
<dbReference type="SUPFAM" id="SSF51735">
    <property type="entry name" value="NAD(P)-binding Rossmann-fold domains"/>
    <property type="match status" value="1"/>
</dbReference>
<sequence>MNQAPKDLSDALAPRARVGVIGLGHMGAPMARNIAAAGFPLGITARESSAARAQSAVPTAQWYPTPRALAEASDVLLLMVPDLPQIEDLLAGDDGLLASVTGCVLVVSSTVSPAGLRALAERVVAENPAVRLVDAPVSGGTEGAEEGTLSIMVGGADADVQRVVPVLAACGTPLHLGPLGAGEVAKACNQLIVAGTMTAIAEAAVIAERSGVDLDALFTLFQGGYAGSRVLETKRAALLARDYQPGGVASYMVKDLRATADEAQATGTSAPLLATVRELLDEVVQAGLGEQDLSVVHRYIGER</sequence>
<feature type="domain" description="6-phosphogluconate dehydrogenase NADP-binding" evidence="5">
    <location>
        <begin position="17"/>
        <end position="172"/>
    </location>
</feature>
<reference evidence="7 9" key="1">
    <citation type="submission" date="2015-04" db="EMBL/GenBank/DDBJ databases">
        <title>Draft genome sequence of Rathayibacter toxicus strain FH-142 (AKA 70134 or CS 32), a Western Australian isolate.</title>
        <authorList>
            <consortium name="Consortium for Microbial Forensics and Genomics (microFORGE)"/>
            <person name="Knight B.M."/>
            <person name="Roberts D.P."/>
            <person name="Lin D."/>
            <person name="Hari K."/>
            <person name="Fletcher J."/>
            <person name="Melcher U."/>
            <person name="Blagden T."/>
            <person name="Luster D.G."/>
            <person name="Sechler A.J."/>
            <person name="Schneider W.L."/>
            <person name="Winegar R.A."/>
        </authorList>
    </citation>
    <scope>NUCLEOTIDE SEQUENCE [LARGE SCALE GENOMIC DNA]</scope>
    <source>
        <strain evidence="7 9">FH142</strain>
    </source>
</reference>
<dbReference type="PANTHER" id="PTHR43060">
    <property type="entry name" value="3-HYDROXYISOBUTYRATE DEHYDROGENASE-LIKE 1, MITOCHONDRIAL-RELATED"/>
    <property type="match status" value="1"/>
</dbReference>
<dbReference type="PATRIC" id="fig|145458.8.peg.1450"/>
<dbReference type="Gene3D" id="1.10.1040.10">
    <property type="entry name" value="N-(1-d-carboxylethyl)-l-norvaline Dehydrogenase, domain 2"/>
    <property type="match status" value="1"/>
</dbReference>
<evidence type="ECO:0000259" key="6">
    <source>
        <dbReference type="Pfam" id="PF14833"/>
    </source>
</evidence>
<dbReference type="Proteomes" id="UP000052979">
    <property type="component" value="Unassembled WGS sequence"/>
</dbReference>
<evidence type="ECO:0000313" key="9">
    <source>
        <dbReference type="Proteomes" id="UP000052979"/>
    </source>
</evidence>
<organism evidence="7 9">
    <name type="scientific">Rathayibacter toxicus</name>
    <dbReference type="NCBI Taxonomy" id="145458"/>
    <lineage>
        <taxon>Bacteria</taxon>
        <taxon>Bacillati</taxon>
        <taxon>Actinomycetota</taxon>
        <taxon>Actinomycetes</taxon>
        <taxon>Micrococcales</taxon>
        <taxon>Microbacteriaceae</taxon>
        <taxon>Rathayibacter</taxon>
    </lineage>
</organism>
<comment type="caution">
    <text evidence="7">The sequence shown here is derived from an EMBL/GenBank/DDBJ whole genome shotgun (WGS) entry which is preliminary data.</text>
</comment>
<feature type="domain" description="3-hydroxyisobutyrate dehydrogenase-like NAD-binding" evidence="6">
    <location>
        <begin position="180"/>
        <end position="299"/>
    </location>
</feature>
<dbReference type="STRING" id="145458.APU90_05400"/>
<dbReference type="GO" id="GO:0016491">
    <property type="term" value="F:oxidoreductase activity"/>
    <property type="evidence" value="ECO:0007669"/>
    <property type="project" value="UniProtKB-KW"/>
</dbReference>
<dbReference type="InterPro" id="IPR002204">
    <property type="entry name" value="3-OH-isobutyrate_DH-rel_CS"/>
</dbReference>
<dbReference type="EMBL" id="PSWU01000001">
    <property type="protein sequence ID" value="PPI17237.1"/>
    <property type="molecule type" value="Genomic_DNA"/>
</dbReference>
<dbReference type="PANTHER" id="PTHR43060:SF15">
    <property type="entry name" value="3-HYDROXYISOBUTYRATE DEHYDROGENASE-LIKE 1, MITOCHONDRIAL-RELATED"/>
    <property type="match status" value="1"/>
</dbReference>
<dbReference type="Pfam" id="PF03446">
    <property type="entry name" value="NAD_binding_2"/>
    <property type="match status" value="1"/>
</dbReference>
<dbReference type="SUPFAM" id="SSF48179">
    <property type="entry name" value="6-phosphogluconate dehydrogenase C-terminal domain-like"/>
    <property type="match status" value="1"/>
</dbReference>
<dbReference type="InterPro" id="IPR015815">
    <property type="entry name" value="HIBADH-related"/>
</dbReference>
<reference evidence="8 10" key="2">
    <citation type="submission" date="2018-02" db="EMBL/GenBank/DDBJ databases">
        <title>Bacteriophage NCPPB3778 and a type I-E CRISPR drive the evolution of the US Biological Select Agent, Rathayibacter toxicus.</title>
        <authorList>
            <person name="Davis E.W.II."/>
            <person name="Tabima J.F."/>
            <person name="Weisberg A.J."/>
            <person name="Lopes L.D."/>
            <person name="Wiseman M.S."/>
            <person name="Wiseman M.S."/>
            <person name="Pupko T."/>
            <person name="Belcher M.S."/>
            <person name="Sechler A.J."/>
            <person name="Tancos M.A."/>
            <person name="Schroeder B.K."/>
            <person name="Murray T.D."/>
            <person name="Luster D.G."/>
            <person name="Schneider W.L."/>
            <person name="Rogers E."/>
            <person name="Andreote F.D."/>
            <person name="Grunwald N.J."/>
            <person name="Putnam M.L."/>
            <person name="Chang J.H."/>
        </authorList>
    </citation>
    <scope>NUCLEOTIDE SEQUENCE [LARGE SCALE GENOMIC DNA]</scope>
    <source>
        <strain evidence="8 10">FH99</strain>
    </source>
</reference>
<dbReference type="Pfam" id="PF14833">
    <property type="entry name" value="NAD_binding_11"/>
    <property type="match status" value="1"/>
</dbReference>
<dbReference type="Proteomes" id="UP000237966">
    <property type="component" value="Unassembled WGS sequence"/>
</dbReference>
<dbReference type="GO" id="GO:0016054">
    <property type="term" value="P:organic acid catabolic process"/>
    <property type="evidence" value="ECO:0007669"/>
    <property type="project" value="UniProtKB-ARBA"/>
</dbReference>
<dbReference type="PROSITE" id="PS00895">
    <property type="entry name" value="3_HYDROXYISOBUT_DH"/>
    <property type="match status" value="1"/>
</dbReference>
<proteinExistence type="inferred from homology"/>
<dbReference type="RefSeq" id="WP_042734427.1">
    <property type="nucleotide sequence ID" value="NZ_CP010848.1"/>
</dbReference>
<dbReference type="eggNOG" id="COG2084">
    <property type="taxonomic scope" value="Bacteria"/>
</dbReference>
<evidence type="ECO:0000313" key="7">
    <source>
        <dbReference type="EMBL" id="KKM45773.1"/>
    </source>
</evidence>
<evidence type="ECO:0000256" key="4">
    <source>
        <dbReference type="PIRSR" id="PIRSR000103-1"/>
    </source>
</evidence>
<dbReference type="AlphaFoldDB" id="A0A0U1PTC4"/>
<keyword evidence="3" id="KW-0520">NAD</keyword>
<dbReference type="OrthoDB" id="3185659at2"/>
<dbReference type="InterPro" id="IPR006115">
    <property type="entry name" value="6PGDH_NADP-bd"/>
</dbReference>
<keyword evidence="2" id="KW-0560">Oxidoreductase</keyword>
<dbReference type="GO" id="GO:0050661">
    <property type="term" value="F:NADP binding"/>
    <property type="evidence" value="ECO:0007669"/>
    <property type="project" value="InterPro"/>
</dbReference>
<dbReference type="InterPro" id="IPR013328">
    <property type="entry name" value="6PGD_dom2"/>
</dbReference>
<evidence type="ECO:0000256" key="3">
    <source>
        <dbReference type="ARBA" id="ARBA00023027"/>
    </source>
</evidence>
<evidence type="ECO:0000259" key="5">
    <source>
        <dbReference type="Pfam" id="PF03446"/>
    </source>
</evidence>
<evidence type="ECO:0000313" key="8">
    <source>
        <dbReference type="EMBL" id="PPI17237.1"/>
    </source>
</evidence>
<dbReference type="InterPro" id="IPR008927">
    <property type="entry name" value="6-PGluconate_DH-like_C_sf"/>
</dbReference>
<keyword evidence="9" id="KW-1185">Reference proteome</keyword>
<evidence type="ECO:0000313" key="10">
    <source>
        <dbReference type="Proteomes" id="UP000237966"/>
    </source>
</evidence>
<dbReference type="EMBL" id="LBFI01000032">
    <property type="protein sequence ID" value="KKM45773.1"/>
    <property type="molecule type" value="Genomic_DNA"/>
</dbReference>
<dbReference type="GeneID" id="93668140"/>
<dbReference type="KEGG" id="rtc:APU90_05400"/>
<name>A0A0U1PTC4_9MICO</name>
<feature type="active site" evidence="4">
    <location>
        <position position="186"/>
    </location>
</feature>
<dbReference type="PIRSF" id="PIRSF000103">
    <property type="entry name" value="HIBADH"/>
    <property type="match status" value="1"/>
</dbReference>
<gene>
    <name evidence="8" type="ORF">C5C51_00855</name>
    <name evidence="7" type="ORF">VT73_06310</name>
</gene>